<gene>
    <name evidence="1" type="ORF">OS493_022253</name>
</gene>
<dbReference type="AlphaFoldDB" id="A0A9X0CG05"/>
<comment type="caution">
    <text evidence="1">The sequence shown here is derived from an EMBL/GenBank/DDBJ whole genome shotgun (WGS) entry which is preliminary data.</text>
</comment>
<dbReference type="Proteomes" id="UP001163046">
    <property type="component" value="Unassembled WGS sequence"/>
</dbReference>
<accession>A0A9X0CG05</accession>
<name>A0A9X0CG05_9CNID</name>
<dbReference type="OrthoDB" id="5974599at2759"/>
<keyword evidence="2" id="KW-1185">Reference proteome</keyword>
<organism evidence="1 2">
    <name type="scientific">Desmophyllum pertusum</name>
    <dbReference type="NCBI Taxonomy" id="174260"/>
    <lineage>
        <taxon>Eukaryota</taxon>
        <taxon>Metazoa</taxon>
        <taxon>Cnidaria</taxon>
        <taxon>Anthozoa</taxon>
        <taxon>Hexacorallia</taxon>
        <taxon>Scleractinia</taxon>
        <taxon>Caryophylliina</taxon>
        <taxon>Caryophylliidae</taxon>
        <taxon>Desmophyllum</taxon>
    </lineage>
</organism>
<evidence type="ECO:0000313" key="2">
    <source>
        <dbReference type="Proteomes" id="UP001163046"/>
    </source>
</evidence>
<dbReference type="EMBL" id="MU827792">
    <property type="protein sequence ID" value="KAJ7330638.1"/>
    <property type="molecule type" value="Genomic_DNA"/>
</dbReference>
<sequence>MAAEGHDVNYQELNSIFKSLGERGEEAQMWKEYNDHVTNFVLEQLSERLSKNTENRLKVRPYGSVAEDLKCQAHDDFGDVDIMVFPTSDNTMIYEELLEYSAENRLHVRIKGSDHPVLQSCLVEDTEYVATSALKDFHPAIYGVHRMS</sequence>
<protein>
    <recommendedName>
        <fullName evidence="3">Nucleotidyltransferase</fullName>
    </recommendedName>
</protein>
<evidence type="ECO:0000313" key="1">
    <source>
        <dbReference type="EMBL" id="KAJ7330638.1"/>
    </source>
</evidence>
<reference evidence="1" key="1">
    <citation type="submission" date="2023-01" db="EMBL/GenBank/DDBJ databases">
        <title>Genome assembly of the deep-sea coral Lophelia pertusa.</title>
        <authorList>
            <person name="Herrera S."/>
            <person name="Cordes E."/>
        </authorList>
    </citation>
    <scope>NUCLEOTIDE SEQUENCE</scope>
    <source>
        <strain evidence="1">USNM1676648</strain>
        <tissue evidence="1">Polyp</tissue>
    </source>
</reference>
<evidence type="ECO:0008006" key="3">
    <source>
        <dbReference type="Google" id="ProtNLM"/>
    </source>
</evidence>
<proteinExistence type="predicted"/>